<dbReference type="PANTHER" id="PTHR10183">
    <property type="entry name" value="CALPAIN"/>
    <property type="match status" value="1"/>
</dbReference>
<evidence type="ECO:0000256" key="7">
    <source>
        <dbReference type="SAM" id="MobiDB-lite"/>
    </source>
</evidence>
<dbReference type="GO" id="GO:0006508">
    <property type="term" value="P:proteolysis"/>
    <property type="evidence" value="ECO:0007669"/>
    <property type="project" value="UniProtKB-KW"/>
</dbReference>
<dbReference type="GO" id="GO:0004198">
    <property type="term" value="F:calcium-dependent cysteine-type endopeptidase activity"/>
    <property type="evidence" value="ECO:0007669"/>
    <property type="project" value="InterPro"/>
</dbReference>
<keyword evidence="3" id="KW-0378">Hydrolase</keyword>
<evidence type="ECO:0000313" key="9">
    <source>
        <dbReference type="EMBL" id="CAD9382593.1"/>
    </source>
</evidence>
<evidence type="ECO:0000256" key="5">
    <source>
        <dbReference type="PIRSR" id="PIRSR622684-1"/>
    </source>
</evidence>
<dbReference type="InterPro" id="IPR022684">
    <property type="entry name" value="Calpain_cysteine_protease"/>
</dbReference>
<dbReference type="Pfam" id="PF00648">
    <property type="entry name" value="Peptidase_C2"/>
    <property type="match status" value="1"/>
</dbReference>
<dbReference type="Gene3D" id="3.90.70.10">
    <property type="entry name" value="Cysteine proteinases"/>
    <property type="match status" value="1"/>
</dbReference>
<evidence type="ECO:0000256" key="2">
    <source>
        <dbReference type="ARBA" id="ARBA00022670"/>
    </source>
</evidence>
<dbReference type="EMBL" id="HBGT01001690">
    <property type="protein sequence ID" value="CAD9382593.1"/>
    <property type="molecule type" value="Transcribed_RNA"/>
</dbReference>
<feature type="domain" description="Calpain catalytic" evidence="8">
    <location>
        <begin position="308"/>
        <end position="626"/>
    </location>
</feature>
<keyword evidence="4" id="KW-0788">Thiol protease</keyword>
<keyword evidence="2" id="KW-0645">Protease</keyword>
<dbReference type="InterPro" id="IPR038765">
    <property type="entry name" value="Papain-like_cys_pep_sf"/>
</dbReference>
<evidence type="ECO:0000256" key="3">
    <source>
        <dbReference type="ARBA" id="ARBA00022801"/>
    </source>
</evidence>
<evidence type="ECO:0000256" key="1">
    <source>
        <dbReference type="ARBA" id="ARBA00007623"/>
    </source>
</evidence>
<proteinExistence type="inferred from homology"/>
<comment type="caution">
    <text evidence="6">Lacks conserved residue(s) required for the propagation of feature annotation.</text>
</comment>
<evidence type="ECO:0000256" key="4">
    <source>
        <dbReference type="ARBA" id="ARBA00022807"/>
    </source>
</evidence>
<feature type="compositionally biased region" description="Acidic residues" evidence="7">
    <location>
        <begin position="836"/>
        <end position="845"/>
    </location>
</feature>
<dbReference type="PANTHER" id="PTHR10183:SF379">
    <property type="entry name" value="CALPAIN-5"/>
    <property type="match status" value="1"/>
</dbReference>
<evidence type="ECO:0000259" key="8">
    <source>
        <dbReference type="PROSITE" id="PS50203"/>
    </source>
</evidence>
<dbReference type="InterPro" id="IPR036213">
    <property type="entry name" value="Calpain_III_sf"/>
</dbReference>
<dbReference type="AlphaFoldDB" id="A0A7S2B0H8"/>
<dbReference type="SMART" id="SM00230">
    <property type="entry name" value="CysPc"/>
    <property type="match status" value="1"/>
</dbReference>
<name>A0A7S2B0H8_9STRA</name>
<feature type="active site" evidence="5">
    <location>
        <position position="569"/>
    </location>
</feature>
<dbReference type="CDD" id="cd00044">
    <property type="entry name" value="CysPc"/>
    <property type="match status" value="1"/>
</dbReference>
<evidence type="ECO:0000256" key="6">
    <source>
        <dbReference type="PROSITE-ProRule" id="PRU00239"/>
    </source>
</evidence>
<dbReference type="InterPro" id="IPR001300">
    <property type="entry name" value="Peptidase_C2_calpain_cat"/>
</dbReference>
<feature type="region of interest" description="Disordered" evidence="7">
    <location>
        <begin position="826"/>
        <end position="852"/>
    </location>
</feature>
<feature type="region of interest" description="Disordered" evidence="7">
    <location>
        <begin position="184"/>
        <end position="204"/>
    </location>
</feature>
<reference evidence="9" key="1">
    <citation type="submission" date="2021-01" db="EMBL/GenBank/DDBJ databases">
        <authorList>
            <person name="Corre E."/>
            <person name="Pelletier E."/>
            <person name="Niang G."/>
            <person name="Scheremetjew M."/>
            <person name="Finn R."/>
            <person name="Kale V."/>
            <person name="Holt S."/>
            <person name="Cochrane G."/>
            <person name="Meng A."/>
            <person name="Brown T."/>
            <person name="Cohen L."/>
        </authorList>
    </citation>
    <scope>NUCLEOTIDE SEQUENCE</scope>
    <source>
        <strain evidence="9">RCC1693</strain>
    </source>
</reference>
<organism evidence="9">
    <name type="scientific">Florenciella parvula</name>
    <dbReference type="NCBI Taxonomy" id="236787"/>
    <lineage>
        <taxon>Eukaryota</taxon>
        <taxon>Sar</taxon>
        <taxon>Stramenopiles</taxon>
        <taxon>Ochrophyta</taxon>
        <taxon>Dictyochophyceae</taxon>
        <taxon>Florenciellales</taxon>
        <taxon>Florenciella</taxon>
    </lineage>
</organism>
<dbReference type="PRINTS" id="PR00704">
    <property type="entry name" value="CALPAIN"/>
</dbReference>
<dbReference type="SUPFAM" id="SSF54001">
    <property type="entry name" value="Cysteine proteinases"/>
    <property type="match status" value="1"/>
</dbReference>
<gene>
    <name evidence="9" type="ORF">FPAR1323_LOCUS922</name>
</gene>
<dbReference type="Gene3D" id="2.60.120.380">
    <property type="match status" value="1"/>
</dbReference>
<protein>
    <recommendedName>
        <fullName evidence="8">Calpain catalytic domain-containing protein</fullName>
    </recommendedName>
</protein>
<comment type="similarity">
    <text evidence="1">Belongs to the peptidase C2 family.</text>
</comment>
<accession>A0A7S2B0H8</accession>
<dbReference type="SUPFAM" id="SSF49758">
    <property type="entry name" value="Calpain large subunit, middle domain (domain III)"/>
    <property type="match status" value="1"/>
</dbReference>
<dbReference type="PROSITE" id="PS50203">
    <property type="entry name" value="CALPAIN_CAT"/>
    <property type="match status" value="1"/>
</dbReference>
<sequence length="852" mass="96385">MYNYKDALAAAMVGGHGPFAFLFGSGAFFRLYMKVGGLLKKEDEQWATILEDYDKETGQRKDNMPGPNCDHKVVLEEFKYQDEDLTKAFFEEFRAFAHFQLLVVNAAGAYLEREKILFQKFLRENRFKLLSNGIAPPKDIFNSSSFASIDITLVAVWLSSLNPDEIERFHLLKRHFSEEVGVKERDVDRHDQQTREASRAIMDKRKVRENDMAQKRHKEFRDRYERRLDQWLRALPAEDKSRFNEKKNVWMRRPNAPVDERDMDLRERFDNEVVLKGADEGMANAQKALAELESGDTGCRVSKHRRMQFYDASFPADGSALGRCEVTPEVCRWMPAIAINPDSRLFDEGTDPDDVFTGRIKSKWLMSALSMLSAAGGVGDADVDEQILRLFVGQIGPDGKPIYGTDVGAYGVRLYKNGQWETVIVDDFFPMLVDTELVEAEDKNSMGVACAYSKGFTELWVPLIEKAYAKYYGSYAAIEDGFVHHALHDMTACETECIFMAAASRGAGKRALWGKMNRFKKNGYIMGAGTVAEHLADRQIQDMGLVFDSTYTVYEVREENGVKMLKLRNPPGDHDEWKGDWSDESTLWTRRTKHRLNVTVEDDNTFWMAFDDFCNCFRCLYVCRWYDPHRWQTQQLTAIWQNGEGGDENAYDTTAGLPTKHNPGCEVVNNPQFAFHIHRPTDIKIKIVQPDVGEANVSEVLPIAAFLCRPKHLGVAGRIQELSKDNIITDTGQPVRDREFNMYASLSPGVYILLVGTYVAGMEGQVDITVMSNYVARTEQIWPPVWTPEKEPTTFAEKMQAEAKKKILAAADGVAAGAAKADAKIKEAKANAVAPDPDEGDEPEEDKMPGGA</sequence>